<dbReference type="InterPro" id="IPR025588">
    <property type="entry name" value="YcxB-like_C"/>
</dbReference>
<dbReference type="AlphaFoldDB" id="A0A099L009"/>
<sequence length="191" mass="22142">MEVEFSLKHEEFFESCKIIQEQQKKPKLQWKLLSWVFIVLVFCIGFNYYYTGGTKQGLMFLIVGCGIGWLSFSIVYVQYFKQIQSDYFPDNEGVVLGSRTLIISPAGIEQKNKHFSSMYNWTTVKSVIETPSVFIVLFDKALFQAVPKSILDEQRQIQFSRIVTEHHGEINKFNMPTESNTNKKPNGNDGW</sequence>
<evidence type="ECO:0000256" key="2">
    <source>
        <dbReference type="SAM" id="Phobius"/>
    </source>
</evidence>
<keyword evidence="2" id="KW-1133">Transmembrane helix</keyword>
<accession>A0A099L009</accession>
<evidence type="ECO:0000313" key="5">
    <source>
        <dbReference type="Proteomes" id="UP000029868"/>
    </source>
</evidence>
<feature type="region of interest" description="Disordered" evidence="1">
    <location>
        <begin position="170"/>
        <end position="191"/>
    </location>
</feature>
<feature type="compositionally biased region" description="Polar residues" evidence="1">
    <location>
        <begin position="174"/>
        <end position="185"/>
    </location>
</feature>
<keyword evidence="2" id="KW-0472">Membrane</keyword>
<comment type="caution">
    <text evidence="4">The sequence shown here is derived from an EMBL/GenBank/DDBJ whole genome shotgun (WGS) entry which is preliminary data.</text>
</comment>
<reference evidence="4 5" key="1">
    <citation type="submission" date="2014-08" db="EMBL/GenBank/DDBJ databases">
        <title>Genomic and Phenotypic Diversity of Colwellia psychrerythraea strains from Disparate Marine Basins.</title>
        <authorList>
            <person name="Techtmann S.M."/>
            <person name="Stelling S.C."/>
            <person name="Utturkar S.M."/>
            <person name="Alshibli N."/>
            <person name="Harris A."/>
            <person name="Brown S.D."/>
            <person name="Hazen T.C."/>
        </authorList>
    </citation>
    <scope>NUCLEOTIDE SEQUENCE [LARGE SCALE GENOMIC DNA]</scope>
    <source>
        <strain evidence="4 5">GAB14E</strain>
    </source>
</reference>
<dbReference type="Proteomes" id="UP000029868">
    <property type="component" value="Unassembled WGS sequence"/>
</dbReference>
<evidence type="ECO:0000313" key="4">
    <source>
        <dbReference type="EMBL" id="KGJ95198.1"/>
    </source>
</evidence>
<dbReference type="EMBL" id="JQEC01000015">
    <property type="protein sequence ID" value="KGJ95198.1"/>
    <property type="molecule type" value="Genomic_DNA"/>
</dbReference>
<keyword evidence="2" id="KW-0812">Transmembrane</keyword>
<evidence type="ECO:0000259" key="3">
    <source>
        <dbReference type="Pfam" id="PF14317"/>
    </source>
</evidence>
<feature type="transmembrane region" description="Helical" evidence="2">
    <location>
        <begin position="32"/>
        <end position="51"/>
    </location>
</feature>
<feature type="domain" description="YcxB-like C-terminal" evidence="3">
    <location>
        <begin position="103"/>
        <end position="161"/>
    </location>
</feature>
<proteinExistence type="predicted"/>
<dbReference type="RefSeq" id="WP_033081650.1">
    <property type="nucleotide sequence ID" value="NZ_JQEC01000015.1"/>
</dbReference>
<evidence type="ECO:0000256" key="1">
    <source>
        <dbReference type="SAM" id="MobiDB-lite"/>
    </source>
</evidence>
<gene>
    <name evidence="4" type="ORF">GAB14E_1980</name>
</gene>
<feature type="transmembrane region" description="Helical" evidence="2">
    <location>
        <begin position="57"/>
        <end position="77"/>
    </location>
</feature>
<organism evidence="4 5">
    <name type="scientific">Colwellia psychrerythraea</name>
    <name type="common">Vibrio psychroerythus</name>
    <dbReference type="NCBI Taxonomy" id="28229"/>
    <lineage>
        <taxon>Bacteria</taxon>
        <taxon>Pseudomonadati</taxon>
        <taxon>Pseudomonadota</taxon>
        <taxon>Gammaproteobacteria</taxon>
        <taxon>Alteromonadales</taxon>
        <taxon>Colwelliaceae</taxon>
        <taxon>Colwellia</taxon>
    </lineage>
</organism>
<dbReference type="PATRIC" id="fig|28229.3.peg.1586"/>
<dbReference type="Pfam" id="PF14317">
    <property type="entry name" value="YcxB"/>
    <property type="match status" value="1"/>
</dbReference>
<name>A0A099L009_COLPS</name>
<protein>
    <submittedName>
        <fullName evidence="4">YcxB-like protein</fullName>
    </submittedName>
</protein>